<evidence type="ECO:0000256" key="1">
    <source>
        <dbReference type="SAM" id="SignalP"/>
    </source>
</evidence>
<keyword evidence="1" id="KW-0732">Signal</keyword>
<sequence length="213" mass="24677">MQIPIFSIFLILSIGSAHAQHWFGGRGGGGGWKPPCGPPPFLERLPQDAKLRISEIWKNYKTGSNCENEQSKTREIFHSMPRGLFRRPPFLEGVPKNILEKFEAIFKDRSISWDQKKSKIDFLAQNVLTGENLRKFNEFKAMKAKGEAEFRQKEARLSPAAQQANQKMRNLMGRERFQFMQGLDENVKQELMEMWRSRFGGGAGRRMMRNLRI</sequence>
<protein>
    <recommendedName>
        <fullName evidence="4">SXP/RAL-2 family protein Ani s 5-like cation-binding domain-containing protein</fullName>
    </recommendedName>
</protein>
<organism evidence="2 3">
    <name type="scientific">Caenorhabditis nigoni</name>
    <dbReference type="NCBI Taxonomy" id="1611254"/>
    <lineage>
        <taxon>Eukaryota</taxon>
        <taxon>Metazoa</taxon>
        <taxon>Ecdysozoa</taxon>
        <taxon>Nematoda</taxon>
        <taxon>Chromadorea</taxon>
        <taxon>Rhabditida</taxon>
        <taxon>Rhabditina</taxon>
        <taxon>Rhabditomorpha</taxon>
        <taxon>Rhabditoidea</taxon>
        <taxon>Rhabditidae</taxon>
        <taxon>Peloderinae</taxon>
        <taxon>Caenorhabditis</taxon>
    </lineage>
</organism>
<evidence type="ECO:0000313" key="2">
    <source>
        <dbReference type="EMBL" id="PIC37119.1"/>
    </source>
</evidence>
<feature type="chain" id="PRO_5013889129" description="SXP/RAL-2 family protein Ani s 5-like cation-binding domain-containing protein" evidence="1">
    <location>
        <begin position="20"/>
        <end position="213"/>
    </location>
</feature>
<reference evidence="3" key="1">
    <citation type="submission" date="2017-10" db="EMBL/GenBank/DDBJ databases">
        <title>Rapid genome shrinkage in a self-fertile nematode reveals novel sperm competition proteins.</title>
        <authorList>
            <person name="Yin D."/>
            <person name="Schwarz E.M."/>
            <person name="Thomas C.G."/>
            <person name="Felde R.L."/>
            <person name="Korf I.F."/>
            <person name="Cutter A.D."/>
            <person name="Schartner C.M."/>
            <person name="Ralston E.J."/>
            <person name="Meyer B.J."/>
            <person name="Haag E.S."/>
        </authorList>
    </citation>
    <scope>NUCLEOTIDE SEQUENCE [LARGE SCALE GENOMIC DNA]</scope>
    <source>
        <strain evidence="3">JU1422</strain>
    </source>
</reference>
<dbReference type="OrthoDB" id="5838444at2759"/>
<gene>
    <name evidence="2" type="primary">Cnig_chr_IV.g15863</name>
    <name evidence="2" type="ORF">B9Z55_015863</name>
</gene>
<comment type="caution">
    <text evidence="2">The sequence shown here is derived from an EMBL/GenBank/DDBJ whole genome shotgun (WGS) entry which is preliminary data.</text>
</comment>
<dbReference type="STRING" id="1611254.A0A2G5UC67"/>
<dbReference type="AlphaFoldDB" id="A0A2G5UC67"/>
<accession>A0A2G5UC67</accession>
<name>A0A2G5UC67_9PELO</name>
<dbReference type="PANTHER" id="PTHR21593">
    <property type="entry name" value="PRION-LIKE- Q/N-RICH -DOMAIN-BEARING PROTEIN PROTEIN"/>
    <property type="match status" value="1"/>
</dbReference>
<evidence type="ECO:0000313" key="3">
    <source>
        <dbReference type="Proteomes" id="UP000230233"/>
    </source>
</evidence>
<dbReference type="InterPro" id="IPR052823">
    <property type="entry name" value="SXP/RAL-2_related"/>
</dbReference>
<dbReference type="PANTHER" id="PTHR21593:SF23">
    <property type="entry name" value="ONCHOCERCA RELATED ANTIGEN FAMILY"/>
    <property type="match status" value="1"/>
</dbReference>
<keyword evidence="3" id="KW-1185">Reference proteome</keyword>
<dbReference type="EMBL" id="PDUG01000004">
    <property type="protein sequence ID" value="PIC37119.1"/>
    <property type="molecule type" value="Genomic_DNA"/>
</dbReference>
<feature type="signal peptide" evidence="1">
    <location>
        <begin position="1"/>
        <end position="19"/>
    </location>
</feature>
<evidence type="ECO:0008006" key="4">
    <source>
        <dbReference type="Google" id="ProtNLM"/>
    </source>
</evidence>
<dbReference type="Proteomes" id="UP000230233">
    <property type="component" value="Chromosome IV"/>
</dbReference>
<proteinExistence type="predicted"/>